<keyword evidence="1" id="KW-1133">Transmembrane helix</keyword>
<accession>A0A2N5UGK1</accession>
<proteinExistence type="predicted"/>
<keyword evidence="1" id="KW-0472">Membrane</keyword>
<feature type="transmembrane region" description="Helical" evidence="1">
    <location>
        <begin position="12"/>
        <end position="32"/>
    </location>
</feature>
<evidence type="ECO:0000256" key="1">
    <source>
        <dbReference type="SAM" id="Phobius"/>
    </source>
</evidence>
<name>A0A2N5UGK1_9BASI</name>
<dbReference type="Proteomes" id="UP000235392">
    <property type="component" value="Unassembled WGS sequence"/>
</dbReference>
<keyword evidence="1" id="KW-0812">Transmembrane</keyword>
<protein>
    <submittedName>
        <fullName evidence="2">Uncharacterized protein</fullName>
    </submittedName>
</protein>
<gene>
    <name evidence="2" type="ORF">PCASD_10155</name>
</gene>
<dbReference type="EMBL" id="PGCI01000152">
    <property type="protein sequence ID" value="PLW36881.1"/>
    <property type="molecule type" value="Genomic_DNA"/>
</dbReference>
<feature type="transmembrane region" description="Helical" evidence="1">
    <location>
        <begin position="60"/>
        <end position="79"/>
    </location>
</feature>
<evidence type="ECO:0000313" key="3">
    <source>
        <dbReference type="Proteomes" id="UP000235392"/>
    </source>
</evidence>
<comment type="caution">
    <text evidence="2">The sequence shown here is derived from an EMBL/GenBank/DDBJ whole genome shotgun (WGS) entry which is preliminary data.</text>
</comment>
<organism evidence="2 3">
    <name type="scientific">Puccinia coronata f. sp. avenae</name>
    <dbReference type="NCBI Taxonomy" id="200324"/>
    <lineage>
        <taxon>Eukaryota</taxon>
        <taxon>Fungi</taxon>
        <taxon>Dikarya</taxon>
        <taxon>Basidiomycota</taxon>
        <taxon>Pucciniomycotina</taxon>
        <taxon>Pucciniomycetes</taxon>
        <taxon>Pucciniales</taxon>
        <taxon>Pucciniaceae</taxon>
        <taxon>Puccinia</taxon>
    </lineage>
</organism>
<reference evidence="2 3" key="1">
    <citation type="submission" date="2017-11" db="EMBL/GenBank/DDBJ databases">
        <title>De novo assembly and phasing of dikaryotic genomes from two isolates of Puccinia coronata f. sp. avenae, the causal agent of oat crown rust.</title>
        <authorList>
            <person name="Miller M.E."/>
            <person name="Zhang Y."/>
            <person name="Omidvar V."/>
            <person name="Sperschneider J."/>
            <person name="Schwessinger B."/>
            <person name="Raley C."/>
            <person name="Palmer J.M."/>
            <person name="Garnica D."/>
            <person name="Upadhyaya N."/>
            <person name="Rathjen J."/>
            <person name="Taylor J.M."/>
            <person name="Park R.F."/>
            <person name="Dodds P.N."/>
            <person name="Hirsch C.D."/>
            <person name="Kianian S.F."/>
            <person name="Figueroa M."/>
        </authorList>
    </citation>
    <scope>NUCLEOTIDE SEQUENCE [LARGE SCALE GENOMIC DNA]</scope>
    <source>
        <strain evidence="2">12SD80</strain>
    </source>
</reference>
<sequence length="112" mass="12818">TPPSPLWSRRLRIIVFVLYVIIMFQSVFLLYLRTKVHQSFKLEYTKLGLLVINLSDSSPLAYLLSVPFTLYVLLVQIGLDRGWKIDQALLLSIFGSKFIPILLGSWCTPCNS</sequence>
<feature type="non-terminal residue" evidence="2">
    <location>
        <position position="1"/>
    </location>
</feature>
<evidence type="ECO:0000313" key="2">
    <source>
        <dbReference type="EMBL" id="PLW36881.1"/>
    </source>
</evidence>
<dbReference type="AlphaFoldDB" id="A0A2N5UGK1"/>